<name>A0AAN8TNH1_SOLBU</name>
<proteinExistence type="predicted"/>
<comment type="caution">
    <text evidence="1">The sequence shown here is derived from an EMBL/GenBank/DDBJ whole genome shotgun (WGS) entry which is preliminary data.</text>
</comment>
<reference evidence="1 2" key="1">
    <citation type="submission" date="2024-02" db="EMBL/GenBank/DDBJ databases">
        <title>de novo genome assembly of Solanum bulbocastanum strain 11H21.</title>
        <authorList>
            <person name="Hosaka A.J."/>
        </authorList>
    </citation>
    <scope>NUCLEOTIDE SEQUENCE [LARGE SCALE GENOMIC DNA]</scope>
    <source>
        <tissue evidence="1">Young leaves</tissue>
    </source>
</reference>
<protein>
    <submittedName>
        <fullName evidence="1">Uncharacterized protein</fullName>
    </submittedName>
</protein>
<keyword evidence="2" id="KW-1185">Reference proteome</keyword>
<gene>
    <name evidence="1" type="ORF">RDI58_015521</name>
</gene>
<sequence>MKLLATNNKCKRWKLDDEATSHQQQVQEMEGWRRSRGEVLPSQGRDACMRSIKCTLIVLNISVLLPAASKSALRCLQTECNCSIVFTLTQDLQLPNPLFIEGSKEGQPSSIRRNCIFLKGVLQ</sequence>
<dbReference type="Proteomes" id="UP001371456">
    <property type="component" value="Unassembled WGS sequence"/>
</dbReference>
<dbReference type="EMBL" id="JBANQN010000006">
    <property type="protein sequence ID" value="KAK6786996.1"/>
    <property type="molecule type" value="Genomic_DNA"/>
</dbReference>
<evidence type="ECO:0000313" key="1">
    <source>
        <dbReference type="EMBL" id="KAK6786996.1"/>
    </source>
</evidence>
<accession>A0AAN8TNH1</accession>
<organism evidence="1 2">
    <name type="scientific">Solanum bulbocastanum</name>
    <name type="common">Wild potato</name>
    <dbReference type="NCBI Taxonomy" id="147425"/>
    <lineage>
        <taxon>Eukaryota</taxon>
        <taxon>Viridiplantae</taxon>
        <taxon>Streptophyta</taxon>
        <taxon>Embryophyta</taxon>
        <taxon>Tracheophyta</taxon>
        <taxon>Spermatophyta</taxon>
        <taxon>Magnoliopsida</taxon>
        <taxon>eudicotyledons</taxon>
        <taxon>Gunneridae</taxon>
        <taxon>Pentapetalae</taxon>
        <taxon>asterids</taxon>
        <taxon>lamiids</taxon>
        <taxon>Solanales</taxon>
        <taxon>Solanaceae</taxon>
        <taxon>Solanoideae</taxon>
        <taxon>Solaneae</taxon>
        <taxon>Solanum</taxon>
    </lineage>
</organism>
<dbReference type="AlphaFoldDB" id="A0AAN8TNH1"/>
<evidence type="ECO:0000313" key="2">
    <source>
        <dbReference type="Proteomes" id="UP001371456"/>
    </source>
</evidence>